<proteinExistence type="predicted"/>
<evidence type="ECO:0000313" key="5">
    <source>
        <dbReference type="EMBL" id="CAL1393988.1"/>
    </source>
</evidence>
<evidence type="ECO:0000259" key="4">
    <source>
        <dbReference type="PROSITE" id="PS51782"/>
    </source>
</evidence>
<keyword evidence="2" id="KW-0843">Virulence</keyword>
<feature type="signal peptide" evidence="3">
    <location>
        <begin position="1"/>
        <end position="28"/>
    </location>
</feature>
<dbReference type="InterPro" id="IPR036779">
    <property type="entry name" value="LysM_dom_sf"/>
</dbReference>
<dbReference type="GO" id="GO:0008061">
    <property type="term" value="F:chitin binding"/>
    <property type="evidence" value="ECO:0007669"/>
    <property type="project" value="UniProtKB-KW"/>
</dbReference>
<reference evidence="5 6" key="1">
    <citation type="submission" date="2024-04" db="EMBL/GenBank/DDBJ databases">
        <authorList>
            <person name="Fracassetti M."/>
        </authorList>
    </citation>
    <scope>NUCLEOTIDE SEQUENCE [LARGE SCALE GENOMIC DNA]</scope>
</reference>
<protein>
    <recommendedName>
        <fullName evidence="4">LysM domain-containing protein</fullName>
    </recommendedName>
</protein>
<dbReference type="SUPFAM" id="SSF54106">
    <property type="entry name" value="LysM domain"/>
    <property type="match status" value="1"/>
</dbReference>
<dbReference type="AlphaFoldDB" id="A0AAV2F7N9"/>
<dbReference type="CDD" id="cd00118">
    <property type="entry name" value="LysM"/>
    <property type="match status" value="1"/>
</dbReference>
<keyword evidence="1" id="KW-0147">Chitin-binding</keyword>
<name>A0AAV2F7N9_9ROSI</name>
<feature type="chain" id="PRO_5044021936" description="LysM domain-containing protein" evidence="3">
    <location>
        <begin position="29"/>
        <end position="86"/>
    </location>
</feature>
<dbReference type="PANTHER" id="PTHR34997">
    <property type="entry name" value="AM15"/>
    <property type="match status" value="1"/>
</dbReference>
<dbReference type="Proteomes" id="UP001497516">
    <property type="component" value="Chromosome 6"/>
</dbReference>
<dbReference type="InterPro" id="IPR052210">
    <property type="entry name" value="LysM1-like"/>
</dbReference>
<feature type="domain" description="LysM" evidence="4">
    <location>
        <begin position="37"/>
        <end position="81"/>
    </location>
</feature>
<accession>A0AAV2F7N9</accession>
<dbReference type="PROSITE" id="PS51782">
    <property type="entry name" value="LYSM"/>
    <property type="match status" value="1"/>
</dbReference>
<dbReference type="EMBL" id="OZ034819">
    <property type="protein sequence ID" value="CAL1393988.1"/>
    <property type="molecule type" value="Genomic_DNA"/>
</dbReference>
<evidence type="ECO:0000256" key="1">
    <source>
        <dbReference type="ARBA" id="ARBA00022669"/>
    </source>
</evidence>
<evidence type="ECO:0000256" key="2">
    <source>
        <dbReference type="ARBA" id="ARBA00023026"/>
    </source>
</evidence>
<evidence type="ECO:0000313" key="6">
    <source>
        <dbReference type="Proteomes" id="UP001497516"/>
    </source>
</evidence>
<dbReference type="Pfam" id="PF01476">
    <property type="entry name" value="LysM"/>
    <property type="match status" value="1"/>
</dbReference>
<dbReference type="Gene3D" id="3.10.350.10">
    <property type="entry name" value="LysM domain"/>
    <property type="match status" value="1"/>
</dbReference>
<sequence length="86" mass="9373">MATNSFCMINRSLLAFSFILLMISGAESTACVQTCDNAIQVKKKDTCNQVAATYGMTPNKFLSFNPNLPCRHLFIGQWVCVAGTAC</sequence>
<dbReference type="SMART" id="SM00257">
    <property type="entry name" value="LysM"/>
    <property type="match status" value="1"/>
</dbReference>
<keyword evidence="6" id="KW-1185">Reference proteome</keyword>
<organism evidence="5 6">
    <name type="scientific">Linum trigynum</name>
    <dbReference type="NCBI Taxonomy" id="586398"/>
    <lineage>
        <taxon>Eukaryota</taxon>
        <taxon>Viridiplantae</taxon>
        <taxon>Streptophyta</taxon>
        <taxon>Embryophyta</taxon>
        <taxon>Tracheophyta</taxon>
        <taxon>Spermatophyta</taxon>
        <taxon>Magnoliopsida</taxon>
        <taxon>eudicotyledons</taxon>
        <taxon>Gunneridae</taxon>
        <taxon>Pentapetalae</taxon>
        <taxon>rosids</taxon>
        <taxon>fabids</taxon>
        <taxon>Malpighiales</taxon>
        <taxon>Linaceae</taxon>
        <taxon>Linum</taxon>
    </lineage>
</organism>
<gene>
    <name evidence="5" type="ORF">LTRI10_LOCUS34517</name>
</gene>
<keyword evidence="3" id="KW-0732">Signal</keyword>
<dbReference type="InterPro" id="IPR018392">
    <property type="entry name" value="LysM"/>
</dbReference>
<evidence type="ECO:0000256" key="3">
    <source>
        <dbReference type="SAM" id="SignalP"/>
    </source>
</evidence>
<dbReference type="PANTHER" id="PTHR34997:SF8">
    <property type="entry name" value="LYSM DOMAIN-CONTAINING PROTEIN"/>
    <property type="match status" value="1"/>
</dbReference>